<protein>
    <submittedName>
        <fullName evidence="5">Capsular biosynthesis protein</fullName>
    </submittedName>
</protein>
<accession>A0A2T2YAC4</accession>
<organism evidence="5 6">
    <name type="scientific">Adhaeribacter arboris</name>
    <dbReference type="NCBI Taxonomy" id="2072846"/>
    <lineage>
        <taxon>Bacteria</taxon>
        <taxon>Pseudomonadati</taxon>
        <taxon>Bacteroidota</taxon>
        <taxon>Cytophagia</taxon>
        <taxon>Cytophagales</taxon>
        <taxon>Hymenobacteraceae</taxon>
        <taxon>Adhaeribacter</taxon>
    </lineage>
</organism>
<gene>
    <name evidence="5" type="ORF">AHMF7605_02435</name>
</gene>
<evidence type="ECO:0000313" key="6">
    <source>
        <dbReference type="Proteomes" id="UP000240357"/>
    </source>
</evidence>
<proteinExistence type="predicted"/>
<keyword evidence="2" id="KW-0808">Transferase</keyword>
<dbReference type="Pfam" id="PF04577">
    <property type="entry name" value="Glyco_transf_61"/>
    <property type="match status" value="1"/>
</dbReference>
<dbReference type="AlphaFoldDB" id="A0A2T2YAC4"/>
<dbReference type="InterPro" id="IPR007657">
    <property type="entry name" value="Glycosyltransferase_61"/>
</dbReference>
<feature type="domain" description="Glycosyltransferase 61 catalytic" evidence="4">
    <location>
        <begin position="139"/>
        <end position="309"/>
    </location>
</feature>
<evidence type="ECO:0000256" key="2">
    <source>
        <dbReference type="ARBA" id="ARBA00022679"/>
    </source>
</evidence>
<evidence type="ECO:0000256" key="3">
    <source>
        <dbReference type="ARBA" id="ARBA00023180"/>
    </source>
</evidence>
<dbReference type="InterPro" id="IPR049625">
    <property type="entry name" value="Glyco_transf_61_cat"/>
</dbReference>
<dbReference type="Proteomes" id="UP000240357">
    <property type="component" value="Unassembled WGS sequence"/>
</dbReference>
<evidence type="ECO:0000256" key="1">
    <source>
        <dbReference type="ARBA" id="ARBA00022676"/>
    </source>
</evidence>
<dbReference type="PANTHER" id="PTHR20961">
    <property type="entry name" value="GLYCOSYLTRANSFERASE"/>
    <property type="match status" value="1"/>
</dbReference>
<keyword evidence="1" id="KW-0328">Glycosyltransferase</keyword>
<comment type="caution">
    <text evidence="5">The sequence shown here is derived from an EMBL/GenBank/DDBJ whole genome shotgun (WGS) entry which is preliminary data.</text>
</comment>
<evidence type="ECO:0000313" key="5">
    <source>
        <dbReference type="EMBL" id="PSR52462.1"/>
    </source>
</evidence>
<keyword evidence="3" id="KW-0325">Glycoprotein</keyword>
<dbReference type="RefSeq" id="WP_106926106.1">
    <property type="nucleotide sequence ID" value="NZ_PYFT01000001.1"/>
</dbReference>
<name>A0A2T2YAC4_9BACT</name>
<dbReference type="OrthoDB" id="1156086at2"/>
<keyword evidence="6" id="KW-1185">Reference proteome</keyword>
<dbReference type="GO" id="GO:0016757">
    <property type="term" value="F:glycosyltransferase activity"/>
    <property type="evidence" value="ECO:0007669"/>
    <property type="project" value="UniProtKB-KW"/>
</dbReference>
<dbReference type="EMBL" id="PYFT01000001">
    <property type="protein sequence ID" value="PSR52462.1"/>
    <property type="molecule type" value="Genomic_DNA"/>
</dbReference>
<reference evidence="5 6" key="1">
    <citation type="submission" date="2018-03" db="EMBL/GenBank/DDBJ databases">
        <title>Adhaeribacter sp. HMF7605 Genome sequencing and assembly.</title>
        <authorList>
            <person name="Kang H."/>
            <person name="Kang J."/>
            <person name="Cha I."/>
            <person name="Kim H."/>
            <person name="Joh K."/>
        </authorList>
    </citation>
    <scope>NUCLEOTIDE SEQUENCE [LARGE SCALE GENOMIC DNA]</scope>
    <source>
        <strain evidence="5 6">HMF7605</strain>
    </source>
</reference>
<sequence>MLLKKLFQIFSTSVNYYYQAISVFTHSQKKTLQPVYLVNFTPEEQQFLEKCASSLNYVVDYSLGFRQKELFTVRLNNVVFLGNSGALVWKGKVIIESVFDLMRLTKSPAFRSFALLKSKQRNGLYSSLMHLPWAETSNYHWFLDVLPRLFVLMQNATETITLIMPQNMPEFQRETLKFLLADQPYIQLAFISKQEKWQLNSFILPSFVANHNSGYLPPSILENLRNTIWAGYQVTSTGKPKRIYISRQKATKRKILNEEQVIAALLPYQVEVIYAEELTYRQQVQLFYNTEVVIAPHGAGLTNVLFCRQAQVLELHPVDIIKSHYFMLSKGLGFPYFYTIGSSSDKELNFQVDLVDLAFKLKQLFE</sequence>
<evidence type="ECO:0000259" key="4">
    <source>
        <dbReference type="Pfam" id="PF04577"/>
    </source>
</evidence>